<evidence type="ECO:0000256" key="4">
    <source>
        <dbReference type="ARBA" id="ARBA00023054"/>
    </source>
</evidence>
<comment type="subcellular location">
    <subcellularLocation>
        <location evidence="1">Vacuole</location>
    </subcellularLocation>
</comment>
<dbReference type="GO" id="GO:0097576">
    <property type="term" value="P:vacuole fusion"/>
    <property type="evidence" value="ECO:0007669"/>
    <property type="project" value="UniProtKB-ARBA"/>
</dbReference>
<evidence type="ECO:0000256" key="2">
    <source>
        <dbReference type="ARBA" id="ARBA00022554"/>
    </source>
</evidence>
<dbReference type="PANTHER" id="PTHR19957:SF285">
    <property type="entry name" value="SYNTAXIN-51-RELATED"/>
    <property type="match status" value="1"/>
</dbReference>
<evidence type="ECO:0000256" key="5">
    <source>
        <dbReference type="ARBA" id="ARBA00054927"/>
    </source>
</evidence>
<evidence type="ECO:0000256" key="6">
    <source>
        <dbReference type="SAM" id="Phobius"/>
    </source>
</evidence>
<keyword evidence="6" id="KW-1133">Transmembrane helix</keyword>
<evidence type="ECO:0000313" key="8">
    <source>
        <dbReference type="EMBL" id="JAC68509.1"/>
    </source>
</evidence>
<feature type="transmembrane region" description="Helical" evidence="6">
    <location>
        <begin position="217"/>
        <end position="238"/>
    </location>
</feature>
<dbReference type="GO" id="GO:0048278">
    <property type="term" value="P:vesicle docking"/>
    <property type="evidence" value="ECO:0007669"/>
    <property type="project" value="TreeGrafter"/>
</dbReference>
<dbReference type="EMBL" id="GBEZ01017865">
    <property type="protein sequence ID" value="JAC68509.1"/>
    <property type="molecule type" value="Transcribed_RNA"/>
</dbReference>
<keyword evidence="6" id="KW-0472">Membrane</keyword>
<keyword evidence="3" id="KW-0813">Transport</keyword>
<dbReference type="PROSITE" id="PS50192">
    <property type="entry name" value="T_SNARE"/>
    <property type="match status" value="1"/>
</dbReference>
<accession>A0A061RCK1</accession>
<comment type="function">
    <text evidence="5">Essential for proper morphogenesis of the vacuole. May exist as structural reinforcement on the surface of the vacuolar membrane and be required for maintenance against rupture by osmotic pressure.</text>
</comment>
<keyword evidence="4" id="KW-0175">Coiled coil</keyword>
<dbReference type="InterPro" id="IPR000727">
    <property type="entry name" value="T_SNARE_dom"/>
</dbReference>
<dbReference type="GO" id="GO:0007034">
    <property type="term" value="P:vacuolar transport"/>
    <property type="evidence" value="ECO:0007669"/>
    <property type="project" value="UniProtKB-ARBA"/>
</dbReference>
<dbReference type="GO" id="GO:0012505">
    <property type="term" value="C:endomembrane system"/>
    <property type="evidence" value="ECO:0007669"/>
    <property type="project" value="TreeGrafter"/>
</dbReference>
<dbReference type="GO" id="GO:0006886">
    <property type="term" value="P:intracellular protein transport"/>
    <property type="evidence" value="ECO:0007669"/>
    <property type="project" value="TreeGrafter"/>
</dbReference>
<reference evidence="8" key="1">
    <citation type="submission" date="2014-05" db="EMBL/GenBank/DDBJ databases">
        <title>The transcriptome of the halophilic microalga Tetraselmis sp. GSL018 isolated from the Great Salt Lake, Utah.</title>
        <authorList>
            <person name="Jinkerson R.E."/>
            <person name="D'Adamo S."/>
            <person name="Posewitz M.C."/>
        </authorList>
    </citation>
    <scope>NUCLEOTIDE SEQUENCE</scope>
    <source>
        <strain evidence="8">GSL018</strain>
    </source>
</reference>
<dbReference type="FunFam" id="1.20.5.110:FF:000058">
    <property type="entry name" value="VAM7p Vacuolar SNARE protein"/>
    <property type="match status" value="1"/>
</dbReference>
<dbReference type="GO" id="GO:0000149">
    <property type="term" value="F:SNARE binding"/>
    <property type="evidence" value="ECO:0007669"/>
    <property type="project" value="TreeGrafter"/>
</dbReference>
<feature type="domain" description="T-SNARE coiled-coil homology" evidence="7">
    <location>
        <begin position="145"/>
        <end position="207"/>
    </location>
</feature>
<dbReference type="InterPro" id="IPR045242">
    <property type="entry name" value="Syntaxin"/>
</dbReference>
<dbReference type="AlphaFoldDB" id="A0A061RCK1"/>
<sequence>MPSGLRVDTDAWIQDFQDAKQLADEIIASIQERNTKHRSGGSEASRMTAAARRKLGILGTRIDQMSEQLNSRELAHITENEKNRRRDLLSVLKSRKEQMMGMLSRNQANRESLLEKSGFAGSSSQPQETERTAELDNQGLLQLQQQVMQEQDSELDELSHSVQNTKHIALAINEELDLQNSLLDEFQEDVEVTSSRLKAARRRVAQVLKKSNNCKCFMLMLLLVMLLMLVLGIGFKFVHA</sequence>
<dbReference type="PANTHER" id="PTHR19957">
    <property type="entry name" value="SYNTAXIN"/>
    <property type="match status" value="1"/>
</dbReference>
<evidence type="ECO:0000256" key="1">
    <source>
        <dbReference type="ARBA" id="ARBA00004116"/>
    </source>
</evidence>
<keyword evidence="3" id="KW-0653">Protein transport</keyword>
<gene>
    <name evidence="8" type="primary">STX8</name>
    <name evidence="8" type="ORF">TSPGSL018_8543</name>
</gene>
<dbReference type="Gene3D" id="1.20.5.110">
    <property type="match status" value="1"/>
</dbReference>
<name>A0A061RCK1_9CHLO</name>
<evidence type="ECO:0000259" key="7">
    <source>
        <dbReference type="PROSITE" id="PS50192"/>
    </source>
</evidence>
<organism evidence="8">
    <name type="scientific">Tetraselmis sp. GSL018</name>
    <dbReference type="NCBI Taxonomy" id="582737"/>
    <lineage>
        <taxon>Eukaryota</taxon>
        <taxon>Viridiplantae</taxon>
        <taxon>Chlorophyta</taxon>
        <taxon>core chlorophytes</taxon>
        <taxon>Chlorodendrophyceae</taxon>
        <taxon>Chlorodendrales</taxon>
        <taxon>Chlorodendraceae</taxon>
        <taxon>Tetraselmis</taxon>
    </lineage>
</organism>
<protein>
    <submittedName>
        <fullName evidence="8">Syntaxin 8</fullName>
    </submittedName>
</protein>
<proteinExistence type="predicted"/>
<keyword evidence="6" id="KW-0812">Transmembrane</keyword>
<dbReference type="GO" id="GO:0006906">
    <property type="term" value="P:vesicle fusion"/>
    <property type="evidence" value="ECO:0007669"/>
    <property type="project" value="TreeGrafter"/>
</dbReference>
<dbReference type="GO" id="GO:0005484">
    <property type="term" value="F:SNAP receptor activity"/>
    <property type="evidence" value="ECO:0007669"/>
    <property type="project" value="TreeGrafter"/>
</dbReference>
<dbReference type="GO" id="GO:0031201">
    <property type="term" value="C:SNARE complex"/>
    <property type="evidence" value="ECO:0007669"/>
    <property type="project" value="TreeGrafter"/>
</dbReference>
<dbReference type="SUPFAM" id="SSF58038">
    <property type="entry name" value="SNARE fusion complex"/>
    <property type="match status" value="1"/>
</dbReference>
<dbReference type="GO" id="GO:0005773">
    <property type="term" value="C:vacuole"/>
    <property type="evidence" value="ECO:0007669"/>
    <property type="project" value="UniProtKB-SubCell"/>
</dbReference>
<dbReference type="CDD" id="cd15841">
    <property type="entry name" value="SNARE_Qc"/>
    <property type="match status" value="1"/>
</dbReference>
<evidence type="ECO:0000256" key="3">
    <source>
        <dbReference type="ARBA" id="ARBA00022927"/>
    </source>
</evidence>
<dbReference type="SMART" id="SM00397">
    <property type="entry name" value="t_SNARE"/>
    <property type="match status" value="1"/>
</dbReference>
<keyword evidence="2" id="KW-0926">Vacuole</keyword>